<reference evidence="7 8" key="1">
    <citation type="submission" date="2018-09" db="EMBL/GenBank/DDBJ databases">
        <title>Whole genome sequencing of Microbacterium oryzae strain MB-10T.</title>
        <authorList>
            <person name="Das S.K."/>
        </authorList>
    </citation>
    <scope>NUCLEOTIDE SEQUENCE [LARGE SCALE GENOMIC DNA]</scope>
    <source>
        <strain evidence="7 8">MB-10</strain>
    </source>
</reference>
<comment type="subcellular location">
    <subcellularLocation>
        <location evidence="1">Membrane</location>
        <topology evidence="1">Multi-pass membrane protein</topology>
    </subcellularLocation>
</comment>
<evidence type="ECO:0000256" key="4">
    <source>
        <dbReference type="ARBA" id="ARBA00023136"/>
    </source>
</evidence>
<keyword evidence="3 5" id="KW-1133">Transmembrane helix</keyword>
<feature type="transmembrane region" description="Helical" evidence="5">
    <location>
        <begin position="109"/>
        <end position="128"/>
    </location>
</feature>
<keyword evidence="4 5" id="KW-0472">Membrane</keyword>
<organism evidence="7 8">
    <name type="scientific">Microbacterium oryzae</name>
    <dbReference type="NCBI Taxonomy" id="743009"/>
    <lineage>
        <taxon>Bacteria</taxon>
        <taxon>Bacillati</taxon>
        <taxon>Actinomycetota</taxon>
        <taxon>Actinomycetes</taxon>
        <taxon>Micrococcales</taxon>
        <taxon>Microbacteriaceae</taxon>
        <taxon>Microbacterium</taxon>
    </lineage>
</organism>
<dbReference type="Pfam" id="PF04138">
    <property type="entry name" value="GtrA_DPMS_TM"/>
    <property type="match status" value="1"/>
</dbReference>
<evidence type="ECO:0000256" key="2">
    <source>
        <dbReference type="ARBA" id="ARBA00022692"/>
    </source>
</evidence>
<feature type="domain" description="GtrA/DPMS transmembrane" evidence="6">
    <location>
        <begin position="37"/>
        <end position="157"/>
    </location>
</feature>
<feature type="transmembrane region" description="Helical" evidence="5">
    <location>
        <begin position="35"/>
        <end position="58"/>
    </location>
</feature>
<gene>
    <name evidence="7" type="ORF">D7D94_00320</name>
</gene>
<proteinExistence type="predicted"/>
<evidence type="ECO:0000256" key="1">
    <source>
        <dbReference type="ARBA" id="ARBA00004141"/>
    </source>
</evidence>
<evidence type="ECO:0000256" key="3">
    <source>
        <dbReference type="ARBA" id="ARBA00022989"/>
    </source>
</evidence>
<keyword evidence="2 5" id="KW-0812">Transmembrane</keyword>
<dbReference type="GO" id="GO:0000271">
    <property type="term" value="P:polysaccharide biosynthetic process"/>
    <property type="evidence" value="ECO:0007669"/>
    <property type="project" value="InterPro"/>
</dbReference>
<protein>
    <submittedName>
        <fullName evidence="7">GtrA family protein</fullName>
    </submittedName>
</protein>
<name>A0A6I6DXG1_9MICO</name>
<dbReference type="GO" id="GO:0016020">
    <property type="term" value="C:membrane"/>
    <property type="evidence" value="ECO:0007669"/>
    <property type="project" value="UniProtKB-SubCell"/>
</dbReference>
<evidence type="ECO:0000313" key="7">
    <source>
        <dbReference type="EMBL" id="QGU26309.1"/>
    </source>
</evidence>
<feature type="transmembrane region" description="Helical" evidence="5">
    <location>
        <begin position="134"/>
        <end position="151"/>
    </location>
</feature>
<keyword evidence="8" id="KW-1185">Reference proteome</keyword>
<dbReference type="EMBL" id="CP032550">
    <property type="protein sequence ID" value="QGU26309.1"/>
    <property type="molecule type" value="Genomic_DNA"/>
</dbReference>
<evidence type="ECO:0000259" key="6">
    <source>
        <dbReference type="Pfam" id="PF04138"/>
    </source>
</evidence>
<sequence>MRHMSEPGTPAETEAVAGMSGPDGPLLRLFRDRRVAFLFVGAINTAIGFAWFVLFSFLFRRGWPDADWTVFAVIVCAQITSTLSAFVFYRRLVFRVRGHLWLDFFRFQLVYLGTFVLNLVVVPPLKIWLGWHEIVAQFLFTFVIAVVSWFGHSRFSFHRKQEDTP</sequence>
<feature type="transmembrane region" description="Helical" evidence="5">
    <location>
        <begin position="70"/>
        <end position="89"/>
    </location>
</feature>
<dbReference type="OrthoDB" id="4943658at2"/>
<dbReference type="Proteomes" id="UP000422989">
    <property type="component" value="Chromosome"/>
</dbReference>
<dbReference type="KEGG" id="moj:D7D94_00320"/>
<evidence type="ECO:0000313" key="8">
    <source>
        <dbReference type="Proteomes" id="UP000422989"/>
    </source>
</evidence>
<dbReference type="AlphaFoldDB" id="A0A6I6DXG1"/>
<evidence type="ECO:0000256" key="5">
    <source>
        <dbReference type="SAM" id="Phobius"/>
    </source>
</evidence>
<dbReference type="InterPro" id="IPR007267">
    <property type="entry name" value="GtrA_DPMS_TM"/>
</dbReference>
<accession>A0A6I6DXG1</accession>